<dbReference type="EMBL" id="FOMG01000007">
    <property type="protein sequence ID" value="SFC68988.1"/>
    <property type="molecule type" value="Genomic_DNA"/>
</dbReference>
<dbReference type="Pfam" id="PF13673">
    <property type="entry name" value="Acetyltransf_10"/>
    <property type="match status" value="1"/>
</dbReference>
<dbReference type="InterPro" id="IPR000182">
    <property type="entry name" value="GNAT_dom"/>
</dbReference>
<dbReference type="GO" id="GO:0016747">
    <property type="term" value="F:acyltransferase activity, transferring groups other than amino-acyl groups"/>
    <property type="evidence" value="ECO:0007669"/>
    <property type="project" value="InterPro"/>
</dbReference>
<evidence type="ECO:0000259" key="1">
    <source>
        <dbReference type="PROSITE" id="PS51186"/>
    </source>
</evidence>
<dbReference type="PROSITE" id="PS51186">
    <property type="entry name" value="GNAT"/>
    <property type="match status" value="1"/>
</dbReference>
<sequence>MEWKIKKFNELSIDELYEICKIRYEVFVCEQKIYQENDFDDIDKEVFHLFLQDNEKIVAYERLIPSGLTYEEASIGRVLVLNEYRRKGIASELVKRGVEFLKKELKEDTIVLSAQLYAKSLYETQGFKVMSDVYDEVDIPHVKMKLI</sequence>
<evidence type="ECO:0000313" key="3">
    <source>
        <dbReference type="Proteomes" id="UP000199263"/>
    </source>
</evidence>
<evidence type="ECO:0000313" key="2">
    <source>
        <dbReference type="EMBL" id="SFC68988.1"/>
    </source>
</evidence>
<dbReference type="OrthoDB" id="9796171at2"/>
<dbReference type="SUPFAM" id="SSF55729">
    <property type="entry name" value="Acyl-CoA N-acyltransferases (Nat)"/>
    <property type="match status" value="1"/>
</dbReference>
<proteinExistence type="predicted"/>
<gene>
    <name evidence="2" type="ORF">SAMN05421842_107119</name>
</gene>
<reference evidence="2 3" key="1">
    <citation type="submission" date="2016-10" db="EMBL/GenBank/DDBJ databases">
        <authorList>
            <person name="de Groot N.N."/>
        </authorList>
    </citation>
    <scope>NUCLEOTIDE SEQUENCE [LARGE SCALE GENOMIC DNA]</scope>
    <source>
        <strain evidence="2 3">DSM 12992</strain>
    </source>
</reference>
<organism evidence="2 3">
    <name type="scientific">Clostridium uliginosum</name>
    <dbReference type="NCBI Taxonomy" id="119641"/>
    <lineage>
        <taxon>Bacteria</taxon>
        <taxon>Bacillati</taxon>
        <taxon>Bacillota</taxon>
        <taxon>Clostridia</taxon>
        <taxon>Eubacteriales</taxon>
        <taxon>Clostridiaceae</taxon>
        <taxon>Clostridium</taxon>
    </lineage>
</organism>
<dbReference type="STRING" id="119641.SAMN05421842_107119"/>
<keyword evidence="3" id="KW-1185">Reference proteome</keyword>
<dbReference type="Gene3D" id="3.40.630.30">
    <property type="match status" value="1"/>
</dbReference>
<dbReference type="RefSeq" id="WP_090090008.1">
    <property type="nucleotide sequence ID" value="NZ_FOMG01000007.1"/>
</dbReference>
<dbReference type="AlphaFoldDB" id="A0A1I1LD96"/>
<accession>A0A1I1LD96</accession>
<protein>
    <submittedName>
        <fullName evidence="2">ElaA protein</fullName>
    </submittedName>
</protein>
<feature type="domain" description="N-acetyltransferase" evidence="1">
    <location>
        <begin position="6"/>
        <end position="147"/>
    </location>
</feature>
<name>A0A1I1LD96_9CLOT</name>
<dbReference type="InterPro" id="IPR016181">
    <property type="entry name" value="Acyl_CoA_acyltransferase"/>
</dbReference>
<dbReference type="CDD" id="cd04301">
    <property type="entry name" value="NAT_SF"/>
    <property type="match status" value="1"/>
</dbReference>
<dbReference type="Proteomes" id="UP000199263">
    <property type="component" value="Unassembled WGS sequence"/>
</dbReference>